<evidence type="ECO:0000256" key="33">
    <source>
        <dbReference type="ARBA" id="ARBA00048916"/>
    </source>
</evidence>
<dbReference type="EC" id="2.6.1.18" evidence="25"/>
<comment type="catalytic activity">
    <reaction evidence="18">
        <text>N(omega),N(omega)-dimethyl-L-arginine + oxaloacetate = 5-(3,3-dimethylguanidino)-2-oxopentanoate + L-aspartate</text>
        <dbReference type="Rhea" id="RHEA:77343"/>
        <dbReference type="ChEBI" id="CHEBI:16452"/>
        <dbReference type="ChEBI" id="CHEBI:29991"/>
        <dbReference type="ChEBI" id="CHEBI:58326"/>
        <dbReference type="ChEBI" id="CHEBI:197301"/>
    </reaction>
</comment>
<comment type="similarity">
    <text evidence="3">Belongs to the class-III pyridoxal-phosphate-dependent aminotransferase family.</text>
</comment>
<evidence type="ECO:0000256" key="7">
    <source>
        <dbReference type="ARBA" id="ARBA00022679"/>
    </source>
</evidence>
<feature type="non-terminal residue" evidence="36">
    <location>
        <position position="1"/>
    </location>
</feature>
<dbReference type="GO" id="GO:0005739">
    <property type="term" value="C:mitochondrion"/>
    <property type="evidence" value="ECO:0007669"/>
    <property type="project" value="UniProtKB-SubCell"/>
</dbReference>
<dbReference type="AlphaFoldDB" id="A0A3P6SG58"/>
<comment type="catalytic activity">
    <reaction evidence="16">
        <text>(2S)-2-aminobutanoate + glyoxylate = 2-oxobutanoate + glycine</text>
        <dbReference type="Rhea" id="RHEA:77339"/>
        <dbReference type="ChEBI" id="CHEBI:16763"/>
        <dbReference type="ChEBI" id="CHEBI:36655"/>
        <dbReference type="ChEBI" id="CHEBI:57305"/>
        <dbReference type="ChEBI" id="CHEBI:74359"/>
    </reaction>
</comment>
<evidence type="ECO:0000256" key="2">
    <source>
        <dbReference type="ARBA" id="ARBA00004173"/>
    </source>
</evidence>
<evidence type="ECO:0000313" key="37">
    <source>
        <dbReference type="Proteomes" id="UP000271889"/>
    </source>
</evidence>
<evidence type="ECO:0000256" key="29">
    <source>
        <dbReference type="ARBA" id="ARBA00048264"/>
    </source>
</evidence>
<comment type="catalytic activity">
    <reaction evidence="32">
        <text>N(omega)-methyl-L-arginine + glyoxylate = 5-(3-methylguanidino)-2-oxopentanoate + glycine</text>
        <dbReference type="Rhea" id="RHEA:77323"/>
        <dbReference type="ChEBI" id="CHEBI:36655"/>
        <dbReference type="ChEBI" id="CHEBI:57305"/>
        <dbReference type="ChEBI" id="CHEBI:114953"/>
        <dbReference type="ChEBI" id="CHEBI:197314"/>
    </reaction>
</comment>
<evidence type="ECO:0000256" key="18">
    <source>
        <dbReference type="ARBA" id="ARBA00043749"/>
    </source>
</evidence>
<evidence type="ECO:0000256" key="32">
    <source>
        <dbReference type="ARBA" id="ARBA00048760"/>
    </source>
</evidence>
<comment type="catalytic activity">
    <reaction evidence="17">
        <text>(R)-3-amino-2-methylpropanoate + pyruvate = 2-methyl-3-oxopropanoate + L-alanine</text>
        <dbReference type="Rhea" id="RHEA:18393"/>
        <dbReference type="ChEBI" id="CHEBI:15361"/>
        <dbReference type="ChEBI" id="CHEBI:57700"/>
        <dbReference type="ChEBI" id="CHEBI:57731"/>
        <dbReference type="ChEBI" id="CHEBI:57972"/>
        <dbReference type="EC" id="2.6.1.40"/>
    </reaction>
    <physiologicalReaction direction="left-to-right" evidence="17">
        <dbReference type="Rhea" id="RHEA:18394"/>
    </physiologicalReaction>
</comment>
<evidence type="ECO:0000256" key="14">
    <source>
        <dbReference type="ARBA" id="ARBA00042669"/>
    </source>
</evidence>
<comment type="catalytic activity">
    <reaction evidence="23">
        <text>3-oxopropanoate + L-alanine = beta-alanine + pyruvate</text>
        <dbReference type="Rhea" id="RHEA:14077"/>
        <dbReference type="ChEBI" id="CHEBI:15361"/>
        <dbReference type="ChEBI" id="CHEBI:33190"/>
        <dbReference type="ChEBI" id="CHEBI:57966"/>
        <dbReference type="ChEBI" id="CHEBI:57972"/>
        <dbReference type="EC" id="2.6.1.18"/>
    </reaction>
    <physiologicalReaction direction="right-to-left" evidence="23">
        <dbReference type="Rhea" id="RHEA:14079"/>
    </physiologicalReaction>
</comment>
<dbReference type="InterPro" id="IPR015422">
    <property type="entry name" value="PyrdxlP-dep_Trfase_small"/>
</dbReference>
<dbReference type="GO" id="GO:0009436">
    <property type="term" value="P:glyoxylate catabolic process"/>
    <property type="evidence" value="ECO:0007669"/>
    <property type="project" value="TreeGrafter"/>
</dbReference>
<evidence type="ECO:0000256" key="3">
    <source>
        <dbReference type="ARBA" id="ARBA00008954"/>
    </source>
</evidence>
<evidence type="ECO:0000256" key="10">
    <source>
        <dbReference type="ARBA" id="ARBA00039862"/>
    </source>
</evidence>
<comment type="catalytic activity">
    <reaction evidence="30">
        <text>2-oxohexanoate + N(omega),N(omega)-dimethyl-L-arginine = L-2-aminohexanoate + 5-(3,3-dimethylguanidino)-2-oxopentanoate</text>
        <dbReference type="Rhea" id="RHEA:77363"/>
        <dbReference type="ChEBI" id="CHEBI:35177"/>
        <dbReference type="ChEBI" id="CHEBI:58326"/>
        <dbReference type="ChEBI" id="CHEBI:58455"/>
        <dbReference type="ChEBI" id="CHEBI:197301"/>
    </reaction>
</comment>
<evidence type="ECO:0000256" key="30">
    <source>
        <dbReference type="ARBA" id="ARBA00048500"/>
    </source>
</evidence>
<evidence type="ECO:0000256" key="28">
    <source>
        <dbReference type="ARBA" id="ARBA00047892"/>
    </source>
</evidence>
<comment type="catalytic activity">
    <reaction evidence="34">
        <text>N(omega),N('omega)-dimethyl-L-arginine + glyoxylate = 5-(3,3'-dimethylguanidino)-2-oxopentanoate + glycine</text>
        <dbReference type="Rhea" id="RHEA:77315"/>
        <dbReference type="ChEBI" id="CHEBI:36655"/>
        <dbReference type="ChEBI" id="CHEBI:57305"/>
        <dbReference type="ChEBI" id="CHEBI:197308"/>
        <dbReference type="ChEBI" id="CHEBI:197310"/>
    </reaction>
</comment>
<dbReference type="SUPFAM" id="SSF53383">
    <property type="entry name" value="PLP-dependent transferases"/>
    <property type="match status" value="1"/>
</dbReference>
<evidence type="ECO:0000256" key="27">
    <source>
        <dbReference type="ARBA" id="ARBA00044258"/>
    </source>
</evidence>
<evidence type="ECO:0000256" key="12">
    <source>
        <dbReference type="ARBA" id="ARBA00041845"/>
    </source>
</evidence>
<comment type="catalytic activity">
    <reaction evidence="28">
        <text>N(omega),N(omega)-dimethyl-L-arginine + glyoxylate = 5-(3,3-dimethylguanidino)-2-oxopentanoate + glycine</text>
        <dbReference type="Rhea" id="RHEA:77311"/>
        <dbReference type="ChEBI" id="CHEBI:36655"/>
        <dbReference type="ChEBI" id="CHEBI:57305"/>
        <dbReference type="ChEBI" id="CHEBI:58326"/>
        <dbReference type="ChEBI" id="CHEBI:197301"/>
    </reaction>
</comment>
<evidence type="ECO:0000256" key="31">
    <source>
        <dbReference type="ARBA" id="ARBA00048560"/>
    </source>
</evidence>
<evidence type="ECO:0000256" key="24">
    <source>
        <dbReference type="ARBA" id="ARBA00043826"/>
    </source>
</evidence>
<dbReference type="PANTHER" id="PTHR45688:SF3">
    <property type="entry name" value="ALANINE--GLYOXYLATE AMINOTRANSFERASE 2, MITOCHONDRIAL"/>
    <property type="match status" value="1"/>
</dbReference>
<dbReference type="InterPro" id="IPR015424">
    <property type="entry name" value="PyrdxlP-dep_Trfase"/>
</dbReference>
<comment type="function">
    <text evidence="35">Multifunctional aminotransferase with a broad substrate specificity. Catalyzes the conversion of glyoxylate to glycine using alanine as the amino donor. Catalyzes metabolism of not L- but the D-isomer of D-beta-aminoisobutyric acid to generate 2-methyl-3-oxopropanoate and alanine. Catalyzes the transfer of the amino group from beta-alanine to pyruvate to yield L-alanine and 3-oxopropanoate. Can metabolize NG-monomethyl-L-arginine (NMMA), asymmetric NG,NG-dimethyl-L-arginine (ADMA) and symmetric NG,N'G-dimethyl-L-arginine (SDMA). ADMA is a potent inhibitor of nitric-oxide (NO) synthase, and this activity provides mechanism through which the kidney regulates blood pressure.</text>
</comment>
<dbReference type="GO" id="GO:0016223">
    <property type="term" value="F:beta-alanine:pyruvate transaminase activity"/>
    <property type="evidence" value="ECO:0007669"/>
    <property type="project" value="UniProtKB-EC"/>
</dbReference>
<comment type="catalytic activity">
    <reaction evidence="8">
        <text>glyoxylate + L-alanine = glycine + pyruvate</text>
        <dbReference type="Rhea" id="RHEA:24248"/>
        <dbReference type="ChEBI" id="CHEBI:15361"/>
        <dbReference type="ChEBI" id="CHEBI:36655"/>
        <dbReference type="ChEBI" id="CHEBI:57305"/>
        <dbReference type="ChEBI" id="CHEBI:57972"/>
        <dbReference type="EC" id="2.6.1.44"/>
    </reaction>
    <physiologicalReaction direction="left-to-right" evidence="8">
        <dbReference type="Rhea" id="RHEA:24249"/>
    </physiologicalReaction>
</comment>
<sequence length="109" mass="11775">VIEEEKLQENCAVVGDYLLKQLASIKSPLIGDVRGKGLMTAVEFVDEDGKPLPANRMADLFEKVKDNGVLVGKGGLYGNCFRIKPPMCITKKDADKCVSALADALKHIA</sequence>
<comment type="catalytic activity">
    <reaction evidence="24">
        <text>2-oxopentanoate + N(omega),N(omega)-dimethyl-L-arginine = 5-(3,3-dimethylguanidino)-2-oxopentanoate + L-2-aminopentanoate</text>
        <dbReference type="Rhea" id="RHEA:77359"/>
        <dbReference type="ChEBI" id="CHEBI:28644"/>
        <dbReference type="ChEBI" id="CHEBI:58326"/>
        <dbReference type="ChEBI" id="CHEBI:58441"/>
        <dbReference type="ChEBI" id="CHEBI:197301"/>
    </reaction>
</comment>
<organism evidence="36 37">
    <name type="scientific">Cylicostephanus goldi</name>
    <name type="common">Nematode worm</name>
    <dbReference type="NCBI Taxonomy" id="71465"/>
    <lineage>
        <taxon>Eukaryota</taxon>
        <taxon>Metazoa</taxon>
        <taxon>Ecdysozoa</taxon>
        <taxon>Nematoda</taxon>
        <taxon>Chromadorea</taxon>
        <taxon>Rhabditida</taxon>
        <taxon>Rhabditina</taxon>
        <taxon>Rhabditomorpha</taxon>
        <taxon>Strongyloidea</taxon>
        <taxon>Strongylidae</taxon>
        <taxon>Cylicostephanus</taxon>
    </lineage>
</organism>
<comment type="catalytic activity">
    <reaction evidence="29">
        <text>L-ornithine + glyoxylate = 5-amino-2-oxopentanoate + glycine</text>
        <dbReference type="Rhea" id="RHEA:77331"/>
        <dbReference type="ChEBI" id="CHEBI:36655"/>
        <dbReference type="ChEBI" id="CHEBI:46911"/>
        <dbReference type="ChEBI" id="CHEBI:57305"/>
        <dbReference type="ChEBI" id="CHEBI:58802"/>
    </reaction>
</comment>
<keyword evidence="37" id="KW-1185">Reference proteome</keyword>
<evidence type="ECO:0000256" key="8">
    <source>
        <dbReference type="ARBA" id="ARBA00033660"/>
    </source>
</evidence>
<evidence type="ECO:0000256" key="19">
    <source>
        <dbReference type="ARBA" id="ARBA00043751"/>
    </source>
</evidence>
<dbReference type="GO" id="GO:0030170">
    <property type="term" value="F:pyridoxal phosphate binding"/>
    <property type="evidence" value="ECO:0007669"/>
    <property type="project" value="InterPro"/>
</dbReference>
<evidence type="ECO:0000256" key="17">
    <source>
        <dbReference type="ARBA" id="ARBA00043726"/>
    </source>
</evidence>
<comment type="catalytic activity">
    <reaction evidence="19">
        <text>2-oxobutanoate + L-alanine = (2S)-2-aminobutanoate + pyruvate</text>
        <dbReference type="Rhea" id="RHEA:77355"/>
        <dbReference type="ChEBI" id="CHEBI:15361"/>
        <dbReference type="ChEBI" id="CHEBI:16763"/>
        <dbReference type="ChEBI" id="CHEBI:57972"/>
        <dbReference type="ChEBI" id="CHEBI:74359"/>
        <dbReference type="EC" id="2.6.1.44"/>
    </reaction>
</comment>
<comment type="cofactor">
    <cofactor evidence="1">
        <name>pyridoxal 5'-phosphate</name>
        <dbReference type="ChEBI" id="CHEBI:597326"/>
    </cofactor>
</comment>
<evidence type="ECO:0000256" key="9">
    <source>
        <dbReference type="ARBA" id="ARBA00039130"/>
    </source>
</evidence>
<comment type="subunit">
    <text evidence="4">Homotetramer.</text>
</comment>
<evidence type="ECO:0000313" key="36">
    <source>
        <dbReference type="EMBL" id="VDK73686.1"/>
    </source>
</evidence>
<evidence type="ECO:0000256" key="11">
    <source>
        <dbReference type="ARBA" id="ARBA00041662"/>
    </source>
</evidence>
<evidence type="ECO:0000256" key="35">
    <source>
        <dbReference type="ARBA" id="ARBA00058068"/>
    </source>
</evidence>
<keyword evidence="7" id="KW-0808">Transferase</keyword>
<evidence type="ECO:0000256" key="34">
    <source>
        <dbReference type="ARBA" id="ARBA00049480"/>
    </source>
</evidence>
<comment type="catalytic activity">
    <reaction evidence="22">
        <text>N(omega),N('omega)-dimethyl-L-arginine + pyruvate = 5-(3,3'-dimethylguanidino)-2-oxopentanoate + L-alanine</text>
        <dbReference type="Rhea" id="RHEA:77307"/>
        <dbReference type="ChEBI" id="CHEBI:15361"/>
        <dbReference type="ChEBI" id="CHEBI:57972"/>
        <dbReference type="ChEBI" id="CHEBI:197308"/>
        <dbReference type="ChEBI" id="CHEBI:197310"/>
    </reaction>
</comment>
<comment type="catalytic activity">
    <reaction evidence="20">
        <text>N(omega)-methyl-L-arginine + pyruvate = 5-(3-methylguanidino)-2-oxopentanoate + L-alanine</text>
        <dbReference type="Rhea" id="RHEA:77319"/>
        <dbReference type="ChEBI" id="CHEBI:15361"/>
        <dbReference type="ChEBI" id="CHEBI:57972"/>
        <dbReference type="ChEBI" id="CHEBI:114953"/>
        <dbReference type="ChEBI" id="CHEBI:197314"/>
    </reaction>
</comment>
<evidence type="ECO:0000256" key="23">
    <source>
        <dbReference type="ARBA" id="ARBA00043825"/>
    </source>
</evidence>
<dbReference type="GO" id="GO:0008453">
    <property type="term" value="F:alanine-glyoxylate transaminase activity"/>
    <property type="evidence" value="ECO:0007669"/>
    <property type="project" value="UniProtKB-EC"/>
</dbReference>
<reference evidence="36 37" key="1">
    <citation type="submission" date="2018-11" db="EMBL/GenBank/DDBJ databases">
        <authorList>
            <consortium name="Pathogen Informatics"/>
        </authorList>
    </citation>
    <scope>NUCLEOTIDE SEQUENCE [LARGE SCALE GENOMIC DNA]</scope>
</reference>
<dbReference type="EC" id="2.6.1.44" evidence="5"/>
<evidence type="ECO:0000256" key="20">
    <source>
        <dbReference type="ARBA" id="ARBA00043758"/>
    </source>
</evidence>
<evidence type="ECO:0000256" key="21">
    <source>
        <dbReference type="ARBA" id="ARBA00043777"/>
    </source>
</evidence>
<comment type="catalytic activity">
    <reaction evidence="21">
        <text>L-ornithine + pyruvate = 5-amino-2-oxopentanoate + L-alanine</text>
        <dbReference type="Rhea" id="RHEA:77327"/>
        <dbReference type="ChEBI" id="CHEBI:15361"/>
        <dbReference type="ChEBI" id="CHEBI:46911"/>
        <dbReference type="ChEBI" id="CHEBI:57972"/>
        <dbReference type="ChEBI" id="CHEBI:58802"/>
    </reaction>
</comment>
<evidence type="ECO:0000256" key="16">
    <source>
        <dbReference type="ARBA" id="ARBA00043679"/>
    </source>
</evidence>
<comment type="catalytic activity">
    <reaction evidence="31">
        <text>N(omega),N(omega)-dimethyl-L-arginine + 2-oxobutanoate = 5-(3,3-dimethylguanidino)-2-oxopentanoate + (2S)-2-aminobutanoate</text>
        <dbReference type="Rhea" id="RHEA:77351"/>
        <dbReference type="ChEBI" id="CHEBI:16763"/>
        <dbReference type="ChEBI" id="CHEBI:58326"/>
        <dbReference type="ChEBI" id="CHEBI:74359"/>
        <dbReference type="ChEBI" id="CHEBI:197301"/>
    </reaction>
</comment>
<dbReference type="OrthoDB" id="10261433at2759"/>
<evidence type="ECO:0000256" key="6">
    <source>
        <dbReference type="ARBA" id="ARBA00022576"/>
    </source>
</evidence>
<evidence type="ECO:0000256" key="15">
    <source>
        <dbReference type="ARBA" id="ARBA00043669"/>
    </source>
</evidence>
<evidence type="ECO:0000256" key="4">
    <source>
        <dbReference type="ARBA" id="ARBA00011881"/>
    </source>
</evidence>
<evidence type="ECO:0000256" key="13">
    <source>
        <dbReference type="ARBA" id="ARBA00042611"/>
    </source>
</evidence>
<dbReference type="GO" id="GO:0047305">
    <property type="term" value="F:(R)-3-amino-2-methylpropionate-pyruvate transaminase activity"/>
    <property type="evidence" value="ECO:0007669"/>
    <property type="project" value="UniProtKB-EC"/>
</dbReference>
<evidence type="ECO:0000256" key="25">
    <source>
        <dbReference type="ARBA" id="ARBA00044055"/>
    </source>
</evidence>
<keyword evidence="6" id="KW-0032">Aminotransferase</keyword>
<accession>A0A3P6SG58</accession>
<evidence type="ECO:0000256" key="5">
    <source>
        <dbReference type="ARBA" id="ARBA00013049"/>
    </source>
</evidence>
<comment type="catalytic activity">
    <reaction evidence="15">
        <text>N(omega),N(omega)-dimethyl-L-arginine + pyruvate = 5-(3,3-dimethylguanidino)-2-oxopentanoate + L-alanine</text>
        <dbReference type="Rhea" id="RHEA:77303"/>
        <dbReference type="ChEBI" id="CHEBI:15361"/>
        <dbReference type="ChEBI" id="CHEBI:57972"/>
        <dbReference type="ChEBI" id="CHEBI:58326"/>
        <dbReference type="ChEBI" id="CHEBI:197301"/>
    </reaction>
</comment>
<gene>
    <name evidence="36" type="ORF">CGOC_LOCUS6957</name>
</gene>
<evidence type="ECO:0000256" key="1">
    <source>
        <dbReference type="ARBA" id="ARBA00001933"/>
    </source>
</evidence>
<dbReference type="Gene3D" id="3.90.1150.10">
    <property type="entry name" value="Aspartate Aminotransferase, domain 1"/>
    <property type="match status" value="1"/>
</dbReference>
<comment type="catalytic activity">
    <reaction evidence="33">
        <text>oxaloacetate + L-alanine = L-aspartate + pyruvate</text>
        <dbReference type="Rhea" id="RHEA:77347"/>
        <dbReference type="ChEBI" id="CHEBI:15361"/>
        <dbReference type="ChEBI" id="CHEBI:16452"/>
        <dbReference type="ChEBI" id="CHEBI:29991"/>
        <dbReference type="ChEBI" id="CHEBI:57972"/>
    </reaction>
</comment>
<dbReference type="EC" id="2.6.1.40" evidence="9"/>
<dbReference type="Proteomes" id="UP000271889">
    <property type="component" value="Unassembled WGS sequence"/>
</dbReference>
<dbReference type="EMBL" id="UYRV01023486">
    <property type="protein sequence ID" value="VDK73686.1"/>
    <property type="molecule type" value="Genomic_DNA"/>
</dbReference>
<evidence type="ECO:0000256" key="22">
    <source>
        <dbReference type="ARBA" id="ARBA00043798"/>
    </source>
</evidence>
<comment type="subcellular location">
    <subcellularLocation>
        <location evidence="2">Mitochondrion</location>
    </subcellularLocation>
</comment>
<protein>
    <recommendedName>
        <fullName evidence="10">Alanine--glyoxylate aminotransferase 2, mitochondrial</fullName>
        <ecNumber evidence="25">2.6.1.18</ecNumber>
        <ecNumber evidence="9">2.6.1.40</ecNumber>
        <ecNumber evidence="5">2.6.1.44</ecNumber>
    </recommendedName>
    <alternativeName>
        <fullName evidence="11">(R)-3-amino-2-methylpropionate--pyruvate transaminase</fullName>
    </alternativeName>
    <alternativeName>
        <fullName evidence="13">Beta-ALAAT II</fullName>
    </alternativeName>
    <alternativeName>
        <fullName evidence="14">Beta-alanine-pyruvate aminotransferase</fullName>
    </alternativeName>
    <alternativeName>
        <fullName evidence="27">D-3-aminoisobutyrate-pyruvate aminotransferase</fullName>
    </alternativeName>
    <alternativeName>
        <fullName evidence="12">D-AIBAT</fullName>
    </alternativeName>
    <alternativeName>
        <fullName evidence="26">D-beta-aminoisobutyrate-pyruvate aminotransferase</fullName>
    </alternativeName>
</protein>
<dbReference type="GO" id="GO:0019481">
    <property type="term" value="P:L-alanine catabolic process, by transamination"/>
    <property type="evidence" value="ECO:0007669"/>
    <property type="project" value="TreeGrafter"/>
</dbReference>
<proteinExistence type="inferred from homology"/>
<dbReference type="Pfam" id="PF00202">
    <property type="entry name" value="Aminotran_3"/>
    <property type="match status" value="1"/>
</dbReference>
<dbReference type="InterPro" id="IPR005814">
    <property type="entry name" value="Aminotrans_3"/>
</dbReference>
<name>A0A3P6SG58_CYLGO</name>
<dbReference type="PANTHER" id="PTHR45688">
    <property type="match status" value="1"/>
</dbReference>
<evidence type="ECO:0000256" key="26">
    <source>
        <dbReference type="ARBA" id="ARBA00044257"/>
    </source>
</evidence>